<gene>
    <name evidence="1" type="ORF">XELAEV_180355002mg</name>
</gene>
<evidence type="ECO:0000313" key="2">
    <source>
        <dbReference type="Proteomes" id="UP000694892"/>
    </source>
</evidence>
<accession>A0A974CFT1</accession>
<name>A0A974CFT1_XENLA</name>
<sequence length="21" mass="2463">GYIIKLDFFSGWTFIGKFIIP</sequence>
<dbReference type="EMBL" id="CM004478">
    <property type="protein sequence ID" value="OCT72520.1"/>
    <property type="molecule type" value="Genomic_DNA"/>
</dbReference>
<dbReference type="Proteomes" id="UP000694892">
    <property type="component" value="Chromosome 7L"/>
</dbReference>
<protein>
    <submittedName>
        <fullName evidence="1">Uncharacterized protein</fullName>
    </submittedName>
</protein>
<feature type="non-terminal residue" evidence="1">
    <location>
        <position position="1"/>
    </location>
</feature>
<dbReference type="AlphaFoldDB" id="A0A974CFT1"/>
<evidence type="ECO:0000313" key="1">
    <source>
        <dbReference type="EMBL" id="OCT72520.1"/>
    </source>
</evidence>
<reference evidence="2" key="1">
    <citation type="journal article" date="2016" name="Nature">
        <title>Genome evolution in the allotetraploid frog Xenopus laevis.</title>
        <authorList>
            <person name="Session A.M."/>
            <person name="Uno Y."/>
            <person name="Kwon T."/>
            <person name="Chapman J.A."/>
            <person name="Toyoda A."/>
            <person name="Takahashi S."/>
            <person name="Fukui A."/>
            <person name="Hikosaka A."/>
            <person name="Suzuki A."/>
            <person name="Kondo M."/>
            <person name="van Heeringen S.J."/>
            <person name="Quigley I."/>
            <person name="Heinz S."/>
            <person name="Ogino H."/>
            <person name="Ochi H."/>
            <person name="Hellsten U."/>
            <person name="Lyons J.B."/>
            <person name="Simakov O."/>
            <person name="Putnam N."/>
            <person name="Stites J."/>
            <person name="Kuroki Y."/>
            <person name="Tanaka T."/>
            <person name="Michiue T."/>
            <person name="Watanabe M."/>
            <person name="Bogdanovic O."/>
            <person name="Lister R."/>
            <person name="Georgiou G."/>
            <person name="Paranjpe S.S."/>
            <person name="van Kruijsbergen I."/>
            <person name="Shu S."/>
            <person name="Carlson J."/>
            <person name="Kinoshita T."/>
            <person name="Ohta Y."/>
            <person name="Mawaribuchi S."/>
            <person name="Jenkins J."/>
            <person name="Grimwood J."/>
            <person name="Schmutz J."/>
            <person name="Mitros T."/>
            <person name="Mozaffari S.V."/>
            <person name="Suzuki Y."/>
            <person name="Haramoto Y."/>
            <person name="Yamamoto T.S."/>
            <person name="Takagi C."/>
            <person name="Heald R."/>
            <person name="Miller K."/>
            <person name="Haudenschild C."/>
            <person name="Kitzman J."/>
            <person name="Nakayama T."/>
            <person name="Izutsu Y."/>
            <person name="Robert J."/>
            <person name="Fortriede J."/>
            <person name="Burns K."/>
            <person name="Lotay V."/>
            <person name="Karimi K."/>
            <person name="Yasuoka Y."/>
            <person name="Dichmann D.S."/>
            <person name="Flajnik M.F."/>
            <person name="Houston D.W."/>
            <person name="Shendure J."/>
            <person name="DuPasquier L."/>
            <person name="Vize P.D."/>
            <person name="Zorn A.M."/>
            <person name="Ito M."/>
            <person name="Marcotte E.M."/>
            <person name="Wallingford J.B."/>
            <person name="Ito Y."/>
            <person name="Asashima M."/>
            <person name="Ueno N."/>
            <person name="Matsuda Y."/>
            <person name="Veenstra G.J."/>
            <person name="Fujiyama A."/>
            <person name="Harland R.M."/>
            <person name="Taira M."/>
            <person name="Rokhsar D.S."/>
        </authorList>
    </citation>
    <scope>NUCLEOTIDE SEQUENCE [LARGE SCALE GENOMIC DNA]</scope>
    <source>
        <strain evidence="2">J</strain>
    </source>
</reference>
<organism evidence="1 2">
    <name type="scientific">Xenopus laevis</name>
    <name type="common">African clawed frog</name>
    <dbReference type="NCBI Taxonomy" id="8355"/>
    <lineage>
        <taxon>Eukaryota</taxon>
        <taxon>Metazoa</taxon>
        <taxon>Chordata</taxon>
        <taxon>Craniata</taxon>
        <taxon>Vertebrata</taxon>
        <taxon>Euteleostomi</taxon>
        <taxon>Amphibia</taxon>
        <taxon>Batrachia</taxon>
        <taxon>Anura</taxon>
        <taxon>Pipoidea</taxon>
        <taxon>Pipidae</taxon>
        <taxon>Xenopodinae</taxon>
        <taxon>Xenopus</taxon>
        <taxon>Xenopus</taxon>
    </lineage>
</organism>
<proteinExistence type="predicted"/>